<accession>A0A2B7Z279</accession>
<proteinExistence type="predicted"/>
<evidence type="ECO:0000259" key="2">
    <source>
        <dbReference type="PROSITE" id="PS50800"/>
    </source>
</evidence>
<gene>
    <name evidence="3" type="ORF">AJ80_00741</name>
</gene>
<dbReference type="GO" id="GO:0000403">
    <property type="term" value="F:Y-form DNA binding"/>
    <property type="evidence" value="ECO:0007669"/>
    <property type="project" value="TreeGrafter"/>
</dbReference>
<dbReference type="GO" id="GO:0005739">
    <property type="term" value="C:mitochondrion"/>
    <property type="evidence" value="ECO:0007669"/>
    <property type="project" value="TreeGrafter"/>
</dbReference>
<dbReference type="Gene3D" id="3.30.420.10">
    <property type="entry name" value="Ribonuclease H-like superfamily/Ribonuclease H"/>
    <property type="match status" value="1"/>
</dbReference>
<dbReference type="InterPro" id="IPR039197">
    <property type="entry name" value="Mrs1/Cce1"/>
</dbReference>
<evidence type="ECO:0000313" key="4">
    <source>
        <dbReference type="Proteomes" id="UP000224634"/>
    </source>
</evidence>
<dbReference type="InterPro" id="IPR015242">
    <property type="entry name" value="Ydc2_cat"/>
</dbReference>
<dbReference type="AlphaFoldDB" id="A0A2B7Z279"/>
<organism evidence="3 4">
    <name type="scientific">Polytolypa hystricis (strain UAMH7299)</name>
    <dbReference type="NCBI Taxonomy" id="1447883"/>
    <lineage>
        <taxon>Eukaryota</taxon>
        <taxon>Fungi</taxon>
        <taxon>Dikarya</taxon>
        <taxon>Ascomycota</taxon>
        <taxon>Pezizomycotina</taxon>
        <taxon>Eurotiomycetes</taxon>
        <taxon>Eurotiomycetidae</taxon>
        <taxon>Onygenales</taxon>
        <taxon>Onygenales incertae sedis</taxon>
        <taxon>Polytolypa</taxon>
    </lineage>
</organism>
<dbReference type="GO" id="GO:0000402">
    <property type="term" value="F:crossed form four-way junction DNA binding"/>
    <property type="evidence" value="ECO:0007669"/>
    <property type="project" value="TreeGrafter"/>
</dbReference>
<dbReference type="InterPro" id="IPR036397">
    <property type="entry name" value="RNaseH_sf"/>
</dbReference>
<dbReference type="InterPro" id="IPR012337">
    <property type="entry name" value="RNaseH-like_sf"/>
</dbReference>
<sequence>MSALSPKSWLSALKVAQLTRIAFLTGVPSTGTKSALIERLDTALRNCSILESAAKRVQATLKKGAIKGEKLGLDSKNGPKKNGISLLSIDMGIRNLAYSHLIIPAPSDKQGEHESLAAPILNAWNRLDVSSLRTNSPTSGLLPTLGSRLSAELEPGDETLRSVASSDTPLSLEEQESEAASLPPGPEKESYSPSGYAALAYTLITSLISMYKPTHVLIERQRFRTGGLAAVPEWTIRVGIFEATLYGVLHTLKQERCIVDTDLVVEGIDPKRVANYWVEMDPHLLSNPDKPELQQEDRKDRKQKVKLTKKKLKKSTKETKRAKMDVVARWLEDSLHETNSNYRNLRLSDSGPVNELVHAYLNKWGNNQTKNTPSAIDIGKLDDLADCLLQGLTWMAWQDMRRKIAVQGLPAVTPELENK</sequence>
<dbReference type="PANTHER" id="PTHR28072">
    <property type="entry name" value="CRUCIFORM CUTTING ENDONUCLEASE 1, MITOCHONDRIAL-RELATED"/>
    <property type="match status" value="1"/>
</dbReference>
<dbReference type="EMBL" id="PDNA01000006">
    <property type="protein sequence ID" value="PGH27500.1"/>
    <property type="molecule type" value="Genomic_DNA"/>
</dbReference>
<feature type="domain" description="SAP" evidence="2">
    <location>
        <begin position="10"/>
        <end position="44"/>
    </location>
</feature>
<dbReference type="Proteomes" id="UP000224634">
    <property type="component" value="Unassembled WGS sequence"/>
</dbReference>
<dbReference type="SUPFAM" id="SSF53098">
    <property type="entry name" value="Ribonuclease H-like"/>
    <property type="match status" value="1"/>
</dbReference>
<dbReference type="Pfam" id="PF09159">
    <property type="entry name" value="Ydc2-catalyt"/>
    <property type="match status" value="1"/>
</dbReference>
<dbReference type="STRING" id="1447883.A0A2B7Z279"/>
<dbReference type="PROSITE" id="PS50800">
    <property type="entry name" value="SAP"/>
    <property type="match status" value="1"/>
</dbReference>
<keyword evidence="4" id="KW-1185">Reference proteome</keyword>
<evidence type="ECO:0000256" key="1">
    <source>
        <dbReference type="SAM" id="MobiDB-lite"/>
    </source>
</evidence>
<comment type="caution">
    <text evidence="3">The sequence shown here is derived from an EMBL/GenBank/DDBJ whole genome shotgun (WGS) entry which is preliminary data.</text>
</comment>
<dbReference type="GO" id="GO:0004520">
    <property type="term" value="F:DNA endonuclease activity"/>
    <property type="evidence" value="ECO:0007669"/>
    <property type="project" value="TreeGrafter"/>
</dbReference>
<feature type="region of interest" description="Disordered" evidence="1">
    <location>
        <begin position="286"/>
        <end position="318"/>
    </location>
</feature>
<protein>
    <recommendedName>
        <fullName evidence="2">SAP domain-containing protein</fullName>
    </recommendedName>
</protein>
<dbReference type="OrthoDB" id="5552842at2759"/>
<dbReference type="GO" id="GO:0070336">
    <property type="term" value="F:flap-structured DNA binding"/>
    <property type="evidence" value="ECO:0007669"/>
    <property type="project" value="TreeGrafter"/>
</dbReference>
<dbReference type="PANTHER" id="PTHR28072:SF1">
    <property type="entry name" value="CRUCIFORM CUTTING ENDONUCLEASE 1, MITOCHONDRIAL-RELATED"/>
    <property type="match status" value="1"/>
</dbReference>
<feature type="compositionally biased region" description="Basic residues" evidence="1">
    <location>
        <begin position="301"/>
        <end position="314"/>
    </location>
</feature>
<name>A0A2B7Z279_POLH7</name>
<dbReference type="CDD" id="cd16963">
    <property type="entry name" value="CCE1"/>
    <property type="match status" value="1"/>
</dbReference>
<evidence type="ECO:0000313" key="3">
    <source>
        <dbReference type="EMBL" id="PGH27500.1"/>
    </source>
</evidence>
<reference evidence="3 4" key="1">
    <citation type="submission" date="2017-10" db="EMBL/GenBank/DDBJ databases">
        <title>Comparative genomics in systemic dimorphic fungi from Ajellomycetaceae.</title>
        <authorList>
            <person name="Munoz J.F."/>
            <person name="Mcewen J.G."/>
            <person name="Clay O.K."/>
            <person name="Cuomo C.A."/>
        </authorList>
    </citation>
    <scope>NUCLEOTIDE SEQUENCE [LARGE SCALE GENOMIC DNA]</scope>
    <source>
        <strain evidence="3 4">UAMH7299</strain>
    </source>
</reference>
<dbReference type="InterPro" id="IPR003034">
    <property type="entry name" value="SAP_dom"/>
</dbReference>
<feature type="region of interest" description="Disordered" evidence="1">
    <location>
        <begin position="156"/>
        <end position="190"/>
    </location>
</feature>
<feature type="compositionally biased region" description="Basic and acidic residues" evidence="1">
    <location>
        <begin position="289"/>
        <end position="300"/>
    </location>
</feature>